<dbReference type="InterPro" id="IPR005103">
    <property type="entry name" value="AA9_LPMO"/>
</dbReference>
<evidence type="ECO:0000256" key="5">
    <source>
        <dbReference type="ARBA" id="ARBA00022729"/>
    </source>
</evidence>
<dbReference type="OrthoDB" id="4849160at2759"/>
<evidence type="ECO:0000256" key="6">
    <source>
        <dbReference type="ARBA" id="ARBA00023001"/>
    </source>
</evidence>
<evidence type="ECO:0000256" key="4">
    <source>
        <dbReference type="ARBA" id="ARBA00022723"/>
    </source>
</evidence>
<keyword evidence="10" id="KW-1015">Disulfide bond</keyword>
<feature type="signal peptide" evidence="17">
    <location>
        <begin position="1"/>
        <end position="19"/>
    </location>
</feature>
<feature type="compositionally biased region" description="Low complexity" evidence="16">
    <location>
        <begin position="247"/>
        <end position="271"/>
    </location>
</feature>
<feature type="region of interest" description="Disordered" evidence="16">
    <location>
        <begin position="247"/>
        <end position="276"/>
    </location>
</feature>
<dbReference type="Proteomes" id="UP000518752">
    <property type="component" value="Unassembled WGS sequence"/>
</dbReference>
<evidence type="ECO:0000313" key="19">
    <source>
        <dbReference type="EMBL" id="KAF5391070.1"/>
    </source>
</evidence>
<feature type="chain" id="PRO_5034584400" description="lytic cellulose monooxygenase (C4-dehydrogenating)" evidence="17">
    <location>
        <begin position="20"/>
        <end position="325"/>
    </location>
</feature>
<reference evidence="19 20" key="1">
    <citation type="journal article" date="2020" name="ISME J.">
        <title>Uncovering the hidden diversity of litter-decomposition mechanisms in mushroom-forming fungi.</title>
        <authorList>
            <person name="Floudas D."/>
            <person name="Bentzer J."/>
            <person name="Ahren D."/>
            <person name="Johansson T."/>
            <person name="Persson P."/>
            <person name="Tunlid A."/>
        </authorList>
    </citation>
    <scope>NUCLEOTIDE SEQUENCE [LARGE SCALE GENOMIC DNA]</scope>
    <source>
        <strain evidence="19 20">CBS 406.79</strain>
    </source>
</reference>
<evidence type="ECO:0000256" key="11">
    <source>
        <dbReference type="ARBA" id="ARBA00023277"/>
    </source>
</evidence>
<evidence type="ECO:0000256" key="3">
    <source>
        <dbReference type="ARBA" id="ARBA00022525"/>
    </source>
</evidence>
<evidence type="ECO:0000256" key="13">
    <source>
        <dbReference type="ARBA" id="ARBA00044502"/>
    </source>
</evidence>
<keyword evidence="6" id="KW-0136">Cellulose degradation</keyword>
<protein>
    <recommendedName>
        <fullName evidence="15">lytic cellulose monooxygenase (C4-dehydrogenating)</fullName>
        <ecNumber evidence="15">1.14.99.56</ecNumber>
    </recommendedName>
</protein>
<comment type="similarity">
    <text evidence="13">Belongs to the polysaccharide monooxygenase AA9 family.</text>
</comment>
<dbReference type="GO" id="GO:0005576">
    <property type="term" value="C:extracellular region"/>
    <property type="evidence" value="ECO:0007669"/>
    <property type="project" value="UniProtKB-SubCell"/>
</dbReference>
<evidence type="ECO:0000256" key="12">
    <source>
        <dbReference type="ARBA" id="ARBA00023326"/>
    </source>
</evidence>
<evidence type="ECO:0000256" key="9">
    <source>
        <dbReference type="ARBA" id="ARBA00023033"/>
    </source>
</evidence>
<dbReference type="EMBL" id="JAACJN010000011">
    <property type="protein sequence ID" value="KAF5391070.1"/>
    <property type="molecule type" value="Genomic_DNA"/>
</dbReference>
<keyword evidence="11" id="KW-0119">Carbohydrate metabolism</keyword>
<gene>
    <name evidence="19" type="ORF">D9757_003114</name>
</gene>
<keyword evidence="3" id="KW-0964">Secreted</keyword>
<dbReference type="PANTHER" id="PTHR33353:SF10">
    <property type="entry name" value="ENDO-BETA-1,4-GLUCANASE D"/>
    <property type="match status" value="1"/>
</dbReference>
<evidence type="ECO:0000259" key="18">
    <source>
        <dbReference type="Pfam" id="PF03443"/>
    </source>
</evidence>
<dbReference type="GO" id="GO:0004497">
    <property type="term" value="F:monooxygenase activity"/>
    <property type="evidence" value="ECO:0007669"/>
    <property type="project" value="UniProtKB-KW"/>
</dbReference>
<proteinExistence type="inferred from homology"/>
<dbReference type="GO" id="GO:0046872">
    <property type="term" value="F:metal ion binding"/>
    <property type="evidence" value="ECO:0007669"/>
    <property type="project" value="UniProtKB-KW"/>
</dbReference>
<name>A0A8H5ME39_9AGAR</name>
<dbReference type="PANTHER" id="PTHR33353">
    <property type="entry name" value="PUTATIVE (AFU_ORTHOLOGUE AFUA_1G12560)-RELATED"/>
    <property type="match status" value="1"/>
</dbReference>
<feature type="domain" description="Auxiliary Activity family 9 catalytic" evidence="18">
    <location>
        <begin position="20"/>
        <end position="231"/>
    </location>
</feature>
<comment type="catalytic activity">
    <reaction evidence="14">
        <text>[(1-&gt;4)-beta-D-glucosyl]n+m + reduced acceptor + O2 = 4-dehydro-beta-D-glucosyl-[(1-&gt;4)-beta-D-glucosyl]n-1 + [(1-&gt;4)-beta-D-glucosyl]m + acceptor + H2O.</text>
        <dbReference type="EC" id="1.14.99.56"/>
    </reaction>
</comment>
<dbReference type="GO" id="GO:0030245">
    <property type="term" value="P:cellulose catabolic process"/>
    <property type="evidence" value="ECO:0007669"/>
    <property type="project" value="UniProtKB-KW"/>
</dbReference>
<evidence type="ECO:0000256" key="7">
    <source>
        <dbReference type="ARBA" id="ARBA00023002"/>
    </source>
</evidence>
<organism evidence="19 20">
    <name type="scientific">Collybiopsis confluens</name>
    <dbReference type="NCBI Taxonomy" id="2823264"/>
    <lineage>
        <taxon>Eukaryota</taxon>
        <taxon>Fungi</taxon>
        <taxon>Dikarya</taxon>
        <taxon>Basidiomycota</taxon>
        <taxon>Agaricomycotina</taxon>
        <taxon>Agaricomycetes</taxon>
        <taxon>Agaricomycetidae</taxon>
        <taxon>Agaricales</taxon>
        <taxon>Marasmiineae</taxon>
        <taxon>Omphalotaceae</taxon>
        <taxon>Collybiopsis</taxon>
    </lineage>
</organism>
<evidence type="ECO:0000313" key="20">
    <source>
        <dbReference type="Proteomes" id="UP000518752"/>
    </source>
</evidence>
<evidence type="ECO:0000256" key="17">
    <source>
        <dbReference type="SAM" id="SignalP"/>
    </source>
</evidence>
<keyword evidence="4" id="KW-0479">Metal-binding</keyword>
<keyword evidence="9" id="KW-0503">Monooxygenase</keyword>
<dbReference type="EC" id="1.14.99.56" evidence="15"/>
<keyword evidence="5 17" id="KW-0732">Signal</keyword>
<sequence>MISSATLLVPILLSSLVSAHGWLNSVNIGSQSFQGNVPNASPAGSIIRQINDVDPVKGSNNPYLACGQNAQLATKVAEAQPGDQVSFFWVNGEKGPWVHNTGPMQTYMAACTGVDSCSSFDASNADWFKIQEQGRISPGGAWTMSLMNSGAPSNVTIPQNIAPGNYLIRHELIALQIAQTQGGAEFYPSCTQVKIGGSGTGAPTNDELVKLPGAYKDTDPGILVDVFSNPNADYIFPGPPVAAFVNGSSSASTSTSTSGAASSSASGTSGSPSKMCKKKKRAVVVDQVAPGHEESYSMIILRIVVNHSRSTTRQTWNVSLTTSVS</sequence>
<accession>A0A8H5ME39</accession>
<evidence type="ECO:0000256" key="8">
    <source>
        <dbReference type="ARBA" id="ARBA00023008"/>
    </source>
</evidence>
<comment type="subcellular location">
    <subcellularLocation>
        <location evidence="2">Secreted</location>
    </subcellularLocation>
</comment>
<comment type="caution">
    <text evidence="19">The sequence shown here is derived from an EMBL/GenBank/DDBJ whole genome shotgun (WGS) entry which is preliminary data.</text>
</comment>
<dbReference type="Pfam" id="PF03443">
    <property type="entry name" value="AA9"/>
    <property type="match status" value="1"/>
</dbReference>
<keyword evidence="12" id="KW-0624">Polysaccharide degradation</keyword>
<evidence type="ECO:0000256" key="10">
    <source>
        <dbReference type="ARBA" id="ARBA00023157"/>
    </source>
</evidence>
<evidence type="ECO:0000256" key="15">
    <source>
        <dbReference type="ARBA" id="ARBA00047174"/>
    </source>
</evidence>
<evidence type="ECO:0000256" key="14">
    <source>
        <dbReference type="ARBA" id="ARBA00045077"/>
    </source>
</evidence>
<dbReference type="InterPro" id="IPR049892">
    <property type="entry name" value="AA9"/>
</dbReference>
<evidence type="ECO:0000256" key="2">
    <source>
        <dbReference type="ARBA" id="ARBA00004613"/>
    </source>
</evidence>
<evidence type="ECO:0000256" key="1">
    <source>
        <dbReference type="ARBA" id="ARBA00001973"/>
    </source>
</evidence>
<keyword evidence="8" id="KW-0186">Copper</keyword>
<dbReference type="CDD" id="cd21175">
    <property type="entry name" value="LPMO_AA9"/>
    <property type="match status" value="1"/>
</dbReference>
<dbReference type="Gene3D" id="2.70.50.70">
    <property type="match status" value="1"/>
</dbReference>
<dbReference type="AlphaFoldDB" id="A0A8H5ME39"/>
<evidence type="ECO:0000256" key="16">
    <source>
        <dbReference type="SAM" id="MobiDB-lite"/>
    </source>
</evidence>
<keyword evidence="7" id="KW-0560">Oxidoreductase</keyword>
<comment type="cofactor">
    <cofactor evidence="1">
        <name>Cu(2+)</name>
        <dbReference type="ChEBI" id="CHEBI:29036"/>
    </cofactor>
</comment>
<keyword evidence="20" id="KW-1185">Reference proteome</keyword>